<dbReference type="InterPro" id="IPR002541">
    <property type="entry name" value="Cyt_c_assembly"/>
</dbReference>
<comment type="caution">
    <text evidence="11">The sequence shown here is derived from an EMBL/GenBank/DDBJ whole genome shotgun (WGS) entry which is preliminary data.</text>
</comment>
<feature type="transmembrane region" description="Helical" evidence="9">
    <location>
        <begin position="251"/>
        <end position="273"/>
    </location>
</feature>
<comment type="similarity">
    <text evidence="2">Belongs to the CcmC/CycZ/HelC family.</text>
</comment>
<feature type="transmembrane region" description="Helical" evidence="9">
    <location>
        <begin position="73"/>
        <end position="91"/>
    </location>
</feature>
<dbReference type="InterPro" id="IPR003557">
    <property type="entry name" value="Cyt_c_biogenesis_CcmC"/>
</dbReference>
<organism evidence="11 12">
    <name type="scientific">Dissulfurirhabdus thermomarina</name>
    <dbReference type="NCBI Taxonomy" id="1765737"/>
    <lineage>
        <taxon>Bacteria</taxon>
        <taxon>Deltaproteobacteria</taxon>
        <taxon>Dissulfurirhabdaceae</taxon>
        <taxon>Dissulfurirhabdus</taxon>
    </lineage>
</organism>
<evidence type="ECO:0000256" key="8">
    <source>
        <dbReference type="ARBA" id="ARBA00023136"/>
    </source>
</evidence>
<dbReference type="InterPro" id="IPR017562">
    <property type="entry name" value="Cyt_c_biogenesis_CcsA"/>
</dbReference>
<feature type="domain" description="Cytochrome c assembly protein" evidence="10">
    <location>
        <begin position="70"/>
        <end position="277"/>
    </location>
</feature>
<evidence type="ECO:0000256" key="5">
    <source>
        <dbReference type="ARBA" id="ARBA00022748"/>
    </source>
</evidence>
<sequence length="282" mass="31240">MNLDSSFFLSLTTFVYLGAAVIYLFHWIFRVRQVGVVASLAALGGLLLQTAGIGLRWVESYQRGYGHAPLSNLYESLVFFAWVVILVYLVVERRTKNRVIGAFATPFAALAMAYASFSPQVEDAIQPLVPALKSNWLIAHVVTCFLGYAAFAVACGLGIMYLIRYFSDENPAGLVGTLPPLRTLDALMYQTLTFGFVWLSLGIITGAVWANEAWGSYWTWDPKETWSLITWFVYAVALHARFVRGWTGPRIAVLAIVGFAAVIFTYFGVNFLLSGLHSYGAQ</sequence>
<comment type="subcellular location">
    <subcellularLocation>
        <location evidence="1">Membrane</location>
        <topology evidence="1">Multi-pass membrane protein</topology>
    </subcellularLocation>
</comment>
<protein>
    <recommendedName>
        <fullName evidence="3">Heme exporter protein C</fullName>
    </recommendedName>
</protein>
<dbReference type="InterPro" id="IPR045062">
    <property type="entry name" value="Cyt_c_biogenesis_CcsA/CcmC"/>
</dbReference>
<reference evidence="11 12" key="1">
    <citation type="submission" date="2020-02" db="EMBL/GenBank/DDBJ databases">
        <title>Comparative genomics of sulfur disproportionating microorganisms.</title>
        <authorList>
            <person name="Ward L.M."/>
            <person name="Bertran E."/>
            <person name="Johnston D.T."/>
        </authorList>
    </citation>
    <scope>NUCLEOTIDE SEQUENCE [LARGE SCALE GENOMIC DNA]</scope>
    <source>
        <strain evidence="11 12">DSM 100025</strain>
    </source>
</reference>
<name>A0A6N9TNZ3_DISTH</name>
<evidence type="ECO:0000259" key="10">
    <source>
        <dbReference type="Pfam" id="PF01578"/>
    </source>
</evidence>
<dbReference type="GO" id="GO:0020037">
    <property type="term" value="F:heme binding"/>
    <property type="evidence" value="ECO:0007669"/>
    <property type="project" value="InterPro"/>
</dbReference>
<dbReference type="NCBIfam" id="TIGR03144">
    <property type="entry name" value="cytochr_II_ccsB"/>
    <property type="match status" value="1"/>
</dbReference>
<evidence type="ECO:0000313" key="12">
    <source>
        <dbReference type="Proteomes" id="UP000469346"/>
    </source>
</evidence>
<keyword evidence="8 9" id="KW-0472">Membrane</keyword>
<feature type="transmembrane region" description="Helical" evidence="9">
    <location>
        <begin position="98"/>
        <end position="117"/>
    </location>
</feature>
<feature type="transmembrane region" description="Helical" evidence="9">
    <location>
        <begin position="187"/>
        <end position="210"/>
    </location>
</feature>
<evidence type="ECO:0000256" key="1">
    <source>
        <dbReference type="ARBA" id="ARBA00004141"/>
    </source>
</evidence>
<feature type="transmembrane region" description="Helical" evidence="9">
    <location>
        <begin position="137"/>
        <end position="166"/>
    </location>
</feature>
<evidence type="ECO:0000256" key="6">
    <source>
        <dbReference type="ARBA" id="ARBA00022989"/>
    </source>
</evidence>
<dbReference type="PRINTS" id="PR01386">
    <property type="entry name" value="CCMCBIOGNSIS"/>
</dbReference>
<dbReference type="Pfam" id="PF01578">
    <property type="entry name" value="Cytochrom_C_asm"/>
    <property type="match status" value="1"/>
</dbReference>
<gene>
    <name evidence="11" type="primary">ccsB</name>
    <name evidence="11" type="ORF">G3N55_09130</name>
</gene>
<evidence type="ECO:0000256" key="7">
    <source>
        <dbReference type="ARBA" id="ARBA00023078"/>
    </source>
</evidence>
<proteinExistence type="inferred from homology"/>
<feature type="transmembrane region" description="Helical" evidence="9">
    <location>
        <begin position="225"/>
        <end position="244"/>
    </location>
</feature>
<feature type="transmembrane region" description="Helical" evidence="9">
    <location>
        <begin position="6"/>
        <end position="29"/>
    </location>
</feature>
<keyword evidence="5" id="KW-0201">Cytochrome c-type biogenesis</keyword>
<evidence type="ECO:0000256" key="9">
    <source>
        <dbReference type="SAM" id="Phobius"/>
    </source>
</evidence>
<evidence type="ECO:0000256" key="2">
    <source>
        <dbReference type="ARBA" id="ARBA00005840"/>
    </source>
</evidence>
<feature type="transmembrane region" description="Helical" evidence="9">
    <location>
        <begin position="36"/>
        <end position="58"/>
    </location>
</feature>
<dbReference type="PANTHER" id="PTHR30071">
    <property type="entry name" value="HEME EXPORTER PROTEIN C"/>
    <property type="match status" value="1"/>
</dbReference>
<dbReference type="EMBL" id="JAAGRR010000108">
    <property type="protein sequence ID" value="NDY43002.1"/>
    <property type="molecule type" value="Genomic_DNA"/>
</dbReference>
<dbReference type="AlphaFoldDB" id="A0A6N9TNZ3"/>
<dbReference type="Proteomes" id="UP000469346">
    <property type="component" value="Unassembled WGS sequence"/>
</dbReference>
<dbReference type="RefSeq" id="WP_163299126.1">
    <property type="nucleotide sequence ID" value="NZ_JAAGRR010000108.1"/>
</dbReference>
<dbReference type="PANTHER" id="PTHR30071:SF1">
    <property type="entry name" value="CYTOCHROME B_B6 PROTEIN-RELATED"/>
    <property type="match status" value="1"/>
</dbReference>
<keyword evidence="4 9" id="KW-0812">Transmembrane</keyword>
<evidence type="ECO:0000256" key="3">
    <source>
        <dbReference type="ARBA" id="ARBA00016463"/>
    </source>
</evidence>
<keyword evidence="7" id="KW-0793">Thylakoid</keyword>
<accession>A0A6N9TNZ3</accession>
<evidence type="ECO:0000256" key="4">
    <source>
        <dbReference type="ARBA" id="ARBA00022692"/>
    </source>
</evidence>
<keyword evidence="6 9" id="KW-1133">Transmembrane helix</keyword>
<dbReference type="GO" id="GO:0017004">
    <property type="term" value="P:cytochrome complex assembly"/>
    <property type="evidence" value="ECO:0007669"/>
    <property type="project" value="UniProtKB-KW"/>
</dbReference>
<dbReference type="GO" id="GO:0005886">
    <property type="term" value="C:plasma membrane"/>
    <property type="evidence" value="ECO:0007669"/>
    <property type="project" value="TreeGrafter"/>
</dbReference>
<dbReference type="GO" id="GO:0015232">
    <property type="term" value="F:heme transmembrane transporter activity"/>
    <property type="evidence" value="ECO:0007669"/>
    <property type="project" value="InterPro"/>
</dbReference>
<keyword evidence="12" id="KW-1185">Reference proteome</keyword>
<evidence type="ECO:0000313" key="11">
    <source>
        <dbReference type="EMBL" id="NDY43002.1"/>
    </source>
</evidence>